<dbReference type="RefSeq" id="WP_281094708.1">
    <property type="nucleotide sequence ID" value="NZ_JARYZI010000007.1"/>
</dbReference>
<feature type="transmembrane region" description="Helical" evidence="1">
    <location>
        <begin position="20"/>
        <end position="40"/>
    </location>
</feature>
<protein>
    <submittedName>
        <fullName evidence="3">Alpha/beta hydrolase</fullName>
    </submittedName>
</protein>
<dbReference type="Pfam" id="PF12146">
    <property type="entry name" value="Hydrolase_4"/>
    <property type="match status" value="1"/>
</dbReference>
<proteinExistence type="predicted"/>
<gene>
    <name evidence="3" type="ORF">QE109_11695</name>
</gene>
<dbReference type="InterPro" id="IPR029058">
    <property type="entry name" value="AB_hydrolase_fold"/>
</dbReference>
<dbReference type="InterPro" id="IPR052920">
    <property type="entry name" value="DNA-binding_regulatory"/>
</dbReference>
<keyword evidence="1" id="KW-0472">Membrane</keyword>
<feature type="domain" description="Serine aminopeptidase S33" evidence="2">
    <location>
        <begin position="104"/>
        <end position="195"/>
    </location>
</feature>
<comment type="caution">
    <text evidence="3">The sequence shown here is derived from an EMBL/GenBank/DDBJ whole genome shotgun (WGS) entry which is preliminary data.</text>
</comment>
<dbReference type="Gene3D" id="3.40.50.1820">
    <property type="entry name" value="alpha/beta hydrolase"/>
    <property type="match status" value="1"/>
</dbReference>
<evidence type="ECO:0000313" key="3">
    <source>
        <dbReference type="EMBL" id="MDH8678817.1"/>
    </source>
</evidence>
<evidence type="ECO:0000256" key="1">
    <source>
        <dbReference type="SAM" id="Phobius"/>
    </source>
</evidence>
<dbReference type="SUPFAM" id="SSF53474">
    <property type="entry name" value="alpha/beta-Hydrolases"/>
    <property type="match status" value="1"/>
</dbReference>
<dbReference type="GO" id="GO:0016787">
    <property type="term" value="F:hydrolase activity"/>
    <property type="evidence" value="ECO:0007669"/>
    <property type="project" value="UniProtKB-KW"/>
</dbReference>
<sequence>MKNVYMSKKNKVSKTGNPVSTAIGVGVGVALAAGISYIMSDHFYKKAIKRTNFEQSKISKAAVNPDSDLSGREWIEDVGYEIWELISFDELKLKAYYIPSKIQTDKTVILAHGYGMEAKSMGDFAKFYRNQLGYNVLLPDARGHGMSEGHYKGFGWHERIDYLKWIEHVNLTNGWNEKIVLHGLSMGGATVMMTSGEVLPPNVKAIIEDCGYTSAYDQIQYQFGQQYKLPKWLAMPSTNLLTKLRAGYSFKEATAIGQVKKNKIPMLFIHGEIDDYVPYDMVHQLFEACTAPKEIYTVPDANHAEAFYKSPETYIKAVKEFLEKYVL</sequence>
<dbReference type="InterPro" id="IPR022742">
    <property type="entry name" value="Hydrolase_4"/>
</dbReference>
<reference evidence="3 4" key="1">
    <citation type="submission" date="2023-04" db="EMBL/GenBank/DDBJ databases">
        <title>Fusibacter bizertensis strain WBS, isolated from littoral bottom sediments of the Arctic seas - biochemical and genomic analysis.</title>
        <authorList>
            <person name="Brioukhanov A.L."/>
        </authorList>
    </citation>
    <scope>NUCLEOTIDE SEQUENCE [LARGE SCALE GENOMIC DNA]</scope>
    <source>
        <strain evidence="3 4">WBS</strain>
    </source>
</reference>
<evidence type="ECO:0000313" key="4">
    <source>
        <dbReference type="Proteomes" id="UP001158045"/>
    </source>
</evidence>
<keyword evidence="1" id="KW-1133">Transmembrane helix</keyword>
<accession>A0ABT6NEG1</accession>
<evidence type="ECO:0000259" key="2">
    <source>
        <dbReference type="Pfam" id="PF12146"/>
    </source>
</evidence>
<name>A0ABT6NEG1_9FIRM</name>
<dbReference type="EMBL" id="JARYZI010000007">
    <property type="protein sequence ID" value="MDH8678817.1"/>
    <property type="molecule type" value="Genomic_DNA"/>
</dbReference>
<dbReference type="Proteomes" id="UP001158045">
    <property type="component" value="Unassembled WGS sequence"/>
</dbReference>
<keyword evidence="1" id="KW-0812">Transmembrane</keyword>
<dbReference type="PANTHER" id="PTHR43358:SF4">
    <property type="entry name" value="ALPHA_BETA HYDROLASE FOLD-1 DOMAIN-CONTAINING PROTEIN"/>
    <property type="match status" value="1"/>
</dbReference>
<dbReference type="PANTHER" id="PTHR43358">
    <property type="entry name" value="ALPHA/BETA-HYDROLASE"/>
    <property type="match status" value="1"/>
</dbReference>
<keyword evidence="4" id="KW-1185">Reference proteome</keyword>
<organism evidence="3 4">
    <name type="scientific">Fusibacter bizertensis</name>
    <dbReference type="NCBI Taxonomy" id="1488331"/>
    <lineage>
        <taxon>Bacteria</taxon>
        <taxon>Bacillati</taxon>
        <taxon>Bacillota</taxon>
        <taxon>Clostridia</taxon>
        <taxon>Eubacteriales</taxon>
        <taxon>Eubacteriales Family XII. Incertae Sedis</taxon>
        <taxon>Fusibacter</taxon>
    </lineage>
</organism>
<keyword evidence="3" id="KW-0378">Hydrolase</keyword>